<sequence length="447" mass="49132">MLTTLLVDDDRAFLAIAAAALQREGAQVTLAHSLHEARSRVAGAEFELVVLDRRLPDGDGLEFLPELRRALPDAVVVMVTAHGDIASAVEAVRLGATDYLAKPIELSDLLFKARRASEDLRVRERLQHAEGELSGRRSLIEPVAPSMKTLVATLERIASTSPRSPVLLLGETGSGKEALAWHLHVKSFGTAAPFIQLNCAALPESMAESELFGHERGAFTDAKSTRRGVVELAHRGTLFLDEVGELSAPLQAKLLTFLDGGRFRRLGGATELASTARVVAATNRDLAAQVKLGRFREDLWFRLSVFRLDVPPLRERREDVPSLAEGLLLRVAKEQGRRKVPKLSPDALERLGRYHFPGNVRELRNILERALALESGTEISLDWLVMPAPGASVVAGFVSQEVETLDSLERRYARWALEQNGGRRLDTAKALGISHPTFNKLVREENE</sequence>
<dbReference type="PROSITE" id="PS00688">
    <property type="entry name" value="SIGMA54_INTERACT_3"/>
    <property type="match status" value="1"/>
</dbReference>
<evidence type="ECO:0000256" key="4">
    <source>
        <dbReference type="ARBA" id="ARBA00023163"/>
    </source>
</evidence>
<dbReference type="GO" id="GO:0006355">
    <property type="term" value="P:regulation of DNA-templated transcription"/>
    <property type="evidence" value="ECO:0007669"/>
    <property type="project" value="InterPro"/>
</dbReference>
<keyword evidence="2" id="KW-0067">ATP-binding</keyword>
<evidence type="ECO:0000259" key="6">
    <source>
        <dbReference type="PROSITE" id="PS50045"/>
    </source>
</evidence>
<dbReference type="SUPFAM" id="SSF46689">
    <property type="entry name" value="Homeodomain-like"/>
    <property type="match status" value="1"/>
</dbReference>
<dbReference type="PROSITE" id="PS00675">
    <property type="entry name" value="SIGMA54_INTERACT_1"/>
    <property type="match status" value="1"/>
</dbReference>
<evidence type="ECO:0000256" key="5">
    <source>
        <dbReference type="PROSITE-ProRule" id="PRU00169"/>
    </source>
</evidence>
<dbReference type="InterPro" id="IPR001789">
    <property type="entry name" value="Sig_transdc_resp-reg_receiver"/>
</dbReference>
<dbReference type="GO" id="GO:0000160">
    <property type="term" value="P:phosphorelay signal transduction system"/>
    <property type="evidence" value="ECO:0007669"/>
    <property type="project" value="InterPro"/>
</dbReference>
<dbReference type="Pfam" id="PF25601">
    <property type="entry name" value="AAA_lid_14"/>
    <property type="match status" value="1"/>
</dbReference>
<keyword evidence="3" id="KW-0805">Transcription regulation</keyword>
<dbReference type="Pfam" id="PF00072">
    <property type="entry name" value="Response_reg"/>
    <property type="match status" value="1"/>
</dbReference>
<dbReference type="Gene3D" id="3.40.50.300">
    <property type="entry name" value="P-loop containing nucleotide triphosphate hydrolases"/>
    <property type="match status" value="1"/>
</dbReference>
<dbReference type="SMART" id="SM00448">
    <property type="entry name" value="REC"/>
    <property type="match status" value="1"/>
</dbReference>
<feature type="modified residue" description="4-aspartylphosphate" evidence="5">
    <location>
        <position position="52"/>
    </location>
</feature>
<evidence type="ECO:0000313" key="8">
    <source>
        <dbReference type="EMBL" id="PZR10517.1"/>
    </source>
</evidence>
<dbReference type="InterPro" id="IPR009057">
    <property type="entry name" value="Homeodomain-like_sf"/>
</dbReference>
<dbReference type="Gene3D" id="1.10.8.60">
    <property type="match status" value="1"/>
</dbReference>
<dbReference type="EMBL" id="QFQP01000017">
    <property type="protein sequence ID" value="PZR10517.1"/>
    <property type="molecule type" value="Genomic_DNA"/>
</dbReference>
<keyword evidence="4" id="KW-0804">Transcription</keyword>
<dbReference type="Gene3D" id="3.40.50.2300">
    <property type="match status" value="1"/>
</dbReference>
<accession>A0A2W5T9D4</accession>
<dbReference type="InterPro" id="IPR011006">
    <property type="entry name" value="CheY-like_superfamily"/>
</dbReference>
<dbReference type="PROSITE" id="PS50110">
    <property type="entry name" value="RESPONSE_REGULATORY"/>
    <property type="match status" value="1"/>
</dbReference>
<protein>
    <submittedName>
        <fullName evidence="8">Sigma-54-dependent Fis family transcriptional regulator</fullName>
    </submittedName>
</protein>
<keyword evidence="5" id="KW-0597">Phosphoprotein</keyword>
<keyword evidence="1" id="KW-0547">Nucleotide-binding</keyword>
<dbReference type="GO" id="GO:0005524">
    <property type="term" value="F:ATP binding"/>
    <property type="evidence" value="ECO:0007669"/>
    <property type="project" value="UniProtKB-KW"/>
</dbReference>
<dbReference type="SUPFAM" id="SSF52540">
    <property type="entry name" value="P-loop containing nucleoside triphosphate hydrolases"/>
    <property type="match status" value="1"/>
</dbReference>
<dbReference type="Gene3D" id="1.10.10.60">
    <property type="entry name" value="Homeodomain-like"/>
    <property type="match status" value="1"/>
</dbReference>
<organism evidence="8 9">
    <name type="scientific">Archangium gephyra</name>
    <dbReference type="NCBI Taxonomy" id="48"/>
    <lineage>
        <taxon>Bacteria</taxon>
        <taxon>Pseudomonadati</taxon>
        <taxon>Myxococcota</taxon>
        <taxon>Myxococcia</taxon>
        <taxon>Myxococcales</taxon>
        <taxon>Cystobacterineae</taxon>
        <taxon>Archangiaceae</taxon>
        <taxon>Archangium</taxon>
    </lineage>
</organism>
<dbReference type="SMART" id="SM00382">
    <property type="entry name" value="AAA"/>
    <property type="match status" value="1"/>
</dbReference>
<comment type="caution">
    <text evidence="8">The sequence shown here is derived from an EMBL/GenBank/DDBJ whole genome shotgun (WGS) entry which is preliminary data.</text>
</comment>
<evidence type="ECO:0000256" key="3">
    <source>
        <dbReference type="ARBA" id="ARBA00023015"/>
    </source>
</evidence>
<reference evidence="8 9" key="1">
    <citation type="submission" date="2017-08" db="EMBL/GenBank/DDBJ databases">
        <title>Infants hospitalized years apart are colonized by the same room-sourced microbial strains.</title>
        <authorList>
            <person name="Brooks B."/>
            <person name="Olm M.R."/>
            <person name="Firek B.A."/>
            <person name="Baker R."/>
            <person name="Thomas B.C."/>
            <person name="Morowitz M.J."/>
            <person name="Banfield J.F."/>
        </authorList>
    </citation>
    <scope>NUCLEOTIDE SEQUENCE [LARGE SCALE GENOMIC DNA]</scope>
    <source>
        <strain evidence="8">S2_003_000_R2_14</strain>
    </source>
</reference>
<dbReference type="SUPFAM" id="SSF52172">
    <property type="entry name" value="CheY-like"/>
    <property type="match status" value="1"/>
</dbReference>
<evidence type="ECO:0000259" key="7">
    <source>
        <dbReference type="PROSITE" id="PS50110"/>
    </source>
</evidence>
<dbReference type="PANTHER" id="PTHR32071">
    <property type="entry name" value="TRANSCRIPTIONAL REGULATORY PROTEIN"/>
    <property type="match status" value="1"/>
</dbReference>
<dbReference type="PROSITE" id="PS50045">
    <property type="entry name" value="SIGMA54_INTERACT_4"/>
    <property type="match status" value="1"/>
</dbReference>
<proteinExistence type="predicted"/>
<dbReference type="InterPro" id="IPR002078">
    <property type="entry name" value="Sigma_54_int"/>
</dbReference>
<name>A0A2W5T9D4_9BACT</name>
<dbReference type="CDD" id="cd00009">
    <property type="entry name" value="AAA"/>
    <property type="match status" value="1"/>
</dbReference>
<dbReference type="InterPro" id="IPR058031">
    <property type="entry name" value="AAA_lid_NorR"/>
</dbReference>
<dbReference type="InterPro" id="IPR003593">
    <property type="entry name" value="AAA+_ATPase"/>
</dbReference>
<dbReference type="Proteomes" id="UP000249061">
    <property type="component" value="Unassembled WGS sequence"/>
</dbReference>
<dbReference type="FunFam" id="3.40.50.300:FF:000006">
    <property type="entry name" value="DNA-binding transcriptional regulator NtrC"/>
    <property type="match status" value="1"/>
</dbReference>
<feature type="domain" description="Response regulatory" evidence="7">
    <location>
        <begin position="3"/>
        <end position="117"/>
    </location>
</feature>
<dbReference type="InterPro" id="IPR025662">
    <property type="entry name" value="Sigma_54_int_dom_ATP-bd_1"/>
</dbReference>
<evidence type="ECO:0000256" key="2">
    <source>
        <dbReference type="ARBA" id="ARBA00022840"/>
    </source>
</evidence>
<dbReference type="InterPro" id="IPR027417">
    <property type="entry name" value="P-loop_NTPase"/>
</dbReference>
<dbReference type="Pfam" id="PF00158">
    <property type="entry name" value="Sigma54_activat"/>
    <property type="match status" value="1"/>
</dbReference>
<dbReference type="InterPro" id="IPR025944">
    <property type="entry name" value="Sigma_54_int_dom_CS"/>
</dbReference>
<feature type="domain" description="Sigma-54 factor interaction" evidence="6">
    <location>
        <begin position="140"/>
        <end position="372"/>
    </location>
</feature>
<gene>
    <name evidence="8" type="ORF">DI536_19950</name>
</gene>
<dbReference type="AlphaFoldDB" id="A0A2W5T9D4"/>
<evidence type="ECO:0000313" key="9">
    <source>
        <dbReference type="Proteomes" id="UP000249061"/>
    </source>
</evidence>
<evidence type="ECO:0000256" key="1">
    <source>
        <dbReference type="ARBA" id="ARBA00022741"/>
    </source>
</evidence>